<dbReference type="Pfam" id="PF13432">
    <property type="entry name" value="TPR_16"/>
    <property type="match status" value="2"/>
</dbReference>
<keyword evidence="3" id="KW-0472">Membrane</keyword>
<name>Q2I6L6_9DELT</name>
<feature type="repeat" description="TPR" evidence="1">
    <location>
        <begin position="247"/>
        <end position="280"/>
    </location>
</feature>
<proteinExistence type="predicted"/>
<feature type="coiled-coil region" evidence="2">
    <location>
        <begin position="140"/>
        <end position="167"/>
    </location>
</feature>
<sequence length="333" mass="36770">MPDTQDFDGGQAGRSPRVMWRAGAVVCSILVLATWFGPGVAPALATLPPTPSPGSLEPSHVTPALAGAAFTQGVEHFRARRLPEAVAAFERCVELRPEHREAWLNLGSAWLLQRRFERSAEAFRRAIELDGRDVIAVTALAKAYEQQGELEDALEQWERAVEIAAADAGLHLALGRTLARLGELTSAVDAYKEALRLEPGLASAWFNLGRAYARLGELAEEASERRRLTKQQQEAYTQTVTCDPSFAKAWYNLAITYFTQGRVADEIGALESAVRARPDYPGALYNLAHAYEGTGDQARALKTWTKYIRVSETDPAERKFVLEARKHLERLDP</sequence>
<feature type="repeat" description="TPR" evidence="1">
    <location>
        <begin position="134"/>
        <end position="167"/>
    </location>
</feature>
<evidence type="ECO:0000313" key="4">
    <source>
        <dbReference type="EMBL" id="ABB84838.1"/>
    </source>
</evidence>
<accession>Q2I6L6</accession>
<dbReference type="AlphaFoldDB" id="Q2I6L6"/>
<protein>
    <submittedName>
        <fullName evidence="4">Tetratricopeptide repeat-TPR protein</fullName>
    </submittedName>
</protein>
<feature type="repeat" description="TPR" evidence="1">
    <location>
        <begin position="66"/>
        <end position="99"/>
    </location>
</feature>
<dbReference type="PANTHER" id="PTHR12558:SF13">
    <property type="entry name" value="CELL DIVISION CYCLE PROTEIN 27 HOMOLOG"/>
    <property type="match status" value="1"/>
</dbReference>
<keyword evidence="3" id="KW-1133">Transmembrane helix</keyword>
<evidence type="ECO:0000256" key="3">
    <source>
        <dbReference type="SAM" id="Phobius"/>
    </source>
</evidence>
<dbReference type="Gene3D" id="1.25.40.10">
    <property type="entry name" value="Tetratricopeptide repeat domain"/>
    <property type="match status" value="3"/>
</dbReference>
<dbReference type="InterPro" id="IPR011990">
    <property type="entry name" value="TPR-like_helical_dom_sf"/>
</dbReference>
<dbReference type="PROSITE" id="PS50293">
    <property type="entry name" value="TPR_REGION"/>
    <property type="match status" value="1"/>
</dbReference>
<feature type="repeat" description="TPR" evidence="1">
    <location>
        <begin position="100"/>
        <end position="133"/>
    </location>
</feature>
<dbReference type="PANTHER" id="PTHR12558">
    <property type="entry name" value="CELL DIVISION CYCLE 16,23,27"/>
    <property type="match status" value="1"/>
</dbReference>
<evidence type="ECO:0000256" key="1">
    <source>
        <dbReference type="PROSITE-ProRule" id="PRU00339"/>
    </source>
</evidence>
<dbReference type="Pfam" id="PF13414">
    <property type="entry name" value="TPR_11"/>
    <property type="match status" value="1"/>
</dbReference>
<keyword evidence="2" id="KW-0175">Coiled coil</keyword>
<feature type="transmembrane region" description="Helical" evidence="3">
    <location>
        <begin position="18"/>
        <end position="37"/>
    </location>
</feature>
<dbReference type="PROSITE" id="PS50005">
    <property type="entry name" value="TPR"/>
    <property type="match status" value="5"/>
</dbReference>
<dbReference type="SMART" id="SM00028">
    <property type="entry name" value="TPR"/>
    <property type="match status" value="7"/>
</dbReference>
<dbReference type="InterPro" id="IPR019734">
    <property type="entry name" value="TPR_rpt"/>
</dbReference>
<reference evidence="4" key="1">
    <citation type="journal article" date="2006" name="Microbiology">
        <title>Metagenomic analysis of mesopelagic Antarctic plankton reveals a novel deltaproteobacterial group.</title>
        <authorList>
            <person name="Moreira D."/>
            <person name="Rodriguez-Valera F."/>
            <person name="Lopez-Garcia P."/>
        </authorList>
    </citation>
    <scope>NUCLEOTIDE SEQUENCE</scope>
</reference>
<dbReference type="SUPFAM" id="SSF48452">
    <property type="entry name" value="TPR-like"/>
    <property type="match status" value="1"/>
</dbReference>
<dbReference type="Pfam" id="PF13374">
    <property type="entry name" value="TPR_10"/>
    <property type="match status" value="1"/>
</dbReference>
<dbReference type="EMBL" id="DQ267496">
    <property type="protein sequence ID" value="ABB84838.1"/>
    <property type="molecule type" value="Genomic_DNA"/>
</dbReference>
<dbReference type="GO" id="GO:0042802">
    <property type="term" value="F:identical protein binding"/>
    <property type="evidence" value="ECO:0007669"/>
    <property type="project" value="InterPro"/>
</dbReference>
<organism evidence="4">
    <name type="scientific">uncultured delta proteobacterium DeepAnt-32C6</name>
    <dbReference type="NCBI Taxonomy" id="357895"/>
    <lineage>
        <taxon>Bacteria</taxon>
        <taxon>Deltaproteobacteria</taxon>
        <taxon>environmental samples</taxon>
    </lineage>
</organism>
<evidence type="ECO:0000256" key="2">
    <source>
        <dbReference type="SAM" id="Coils"/>
    </source>
</evidence>
<dbReference type="Pfam" id="PF13181">
    <property type="entry name" value="TPR_8"/>
    <property type="match status" value="1"/>
</dbReference>
<keyword evidence="3" id="KW-0812">Transmembrane</keyword>
<keyword evidence="1" id="KW-0802">TPR repeat</keyword>
<feature type="repeat" description="TPR" evidence="1">
    <location>
        <begin position="168"/>
        <end position="201"/>
    </location>
</feature>